<dbReference type="Proteomes" id="UP001149165">
    <property type="component" value="Unassembled WGS sequence"/>
</dbReference>
<keyword evidence="1" id="KW-0378">Hydrolase</keyword>
<evidence type="ECO:0008006" key="5">
    <source>
        <dbReference type="Google" id="ProtNLM"/>
    </source>
</evidence>
<proteinExistence type="inferred from homology"/>
<dbReference type="PIRSF" id="PIRSF029171">
    <property type="entry name" value="Esterase_LipA"/>
    <property type="match status" value="1"/>
</dbReference>
<dbReference type="PANTHER" id="PTHR34853">
    <property type="match status" value="1"/>
</dbReference>
<evidence type="ECO:0000313" key="3">
    <source>
        <dbReference type="EMBL" id="KAJ5081149.1"/>
    </source>
</evidence>
<evidence type="ECO:0000256" key="2">
    <source>
        <dbReference type="PIRNR" id="PIRNR029171"/>
    </source>
</evidence>
<dbReference type="Pfam" id="PF03583">
    <property type="entry name" value="LIP"/>
    <property type="match status" value="1"/>
</dbReference>
<dbReference type="EMBL" id="JAPQKH010000011">
    <property type="protein sequence ID" value="KAJ5081149.1"/>
    <property type="molecule type" value="Genomic_DNA"/>
</dbReference>
<feature type="chain" id="PRO_5041032929" description="LIP-domain-containing protein" evidence="2">
    <location>
        <begin position="20"/>
        <end position="442"/>
    </location>
</feature>
<protein>
    <recommendedName>
        <fullName evidence="5">LIP-domain-containing protein</fullName>
    </recommendedName>
</protein>
<comment type="caution">
    <text evidence="3">The sequence shown here is derived from an EMBL/GenBank/DDBJ whole genome shotgun (WGS) entry which is preliminary data.</text>
</comment>
<keyword evidence="2" id="KW-0732">Signal</keyword>
<dbReference type="GO" id="GO:0017000">
    <property type="term" value="P:antibiotic biosynthetic process"/>
    <property type="evidence" value="ECO:0007669"/>
    <property type="project" value="UniProtKB-ARBA"/>
</dbReference>
<dbReference type="InterPro" id="IPR005152">
    <property type="entry name" value="Lipase_secreted"/>
</dbReference>
<dbReference type="Gene3D" id="1.10.260.130">
    <property type="match status" value="1"/>
</dbReference>
<dbReference type="Gene3D" id="3.40.50.1820">
    <property type="entry name" value="alpha/beta hydrolase"/>
    <property type="match status" value="1"/>
</dbReference>
<keyword evidence="4" id="KW-1185">Reference proteome</keyword>
<comment type="similarity">
    <text evidence="2">Belongs to the AB hydrolase superfamily. Lipase family.</text>
</comment>
<sequence>MRTSLSITAICSLFYSTLATITPPSQDAFYDEPNNISDYTAGQVIRSRSVSPELVSLLSLPVKVSVKTVYQYLFRTTDSLGDAVASAVTLIEPFNSDPSKLLGYQAFYDSANVDCSPSYTLRADYENLGFSVSGLNVSEDIPFIAAALNLGWWVYTTDYEGLKAEFTVGLQSGHAVLDSTRAVLSAGPDHGLSKNPVYALWGYSGGSLASTWAAELQPSYAPDLNFAGVAVGGTTPNISSVLRTINEGSNAGLAFSGIVGQSRAFPNLTDWLNENLIPSKSDEFYSIARGCLSQASSNGKNQDLYSYAKDGEASFSGGVPESIFTWSGQLGLHGTPTAPLFVYKAVGDEISPVADTDTIVKKYCGEGARIEYHRDLVGNHESEALSGSASALAWLADRLNGEDVSSGCSTEDVLLSSLSVETIALLGEELFSVIESALGGML</sequence>
<gene>
    <name evidence="3" type="ORF">N7456_013387</name>
</gene>
<dbReference type="InterPro" id="IPR029058">
    <property type="entry name" value="AB_hydrolase_fold"/>
</dbReference>
<dbReference type="GO" id="GO:0004806">
    <property type="term" value="F:triacylglycerol lipase activity"/>
    <property type="evidence" value="ECO:0007669"/>
    <property type="project" value="UniProtKB-UniRule"/>
</dbReference>
<feature type="signal peptide" evidence="2">
    <location>
        <begin position="1"/>
        <end position="19"/>
    </location>
</feature>
<dbReference type="GO" id="GO:0016042">
    <property type="term" value="P:lipid catabolic process"/>
    <property type="evidence" value="ECO:0007669"/>
    <property type="project" value="UniProtKB-UniRule"/>
</dbReference>
<evidence type="ECO:0000313" key="4">
    <source>
        <dbReference type="Proteomes" id="UP001149165"/>
    </source>
</evidence>
<reference evidence="3" key="1">
    <citation type="submission" date="2022-11" db="EMBL/GenBank/DDBJ databases">
        <authorList>
            <person name="Petersen C."/>
        </authorList>
    </citation>
    <scope>NUCLEOTIDE SEQUENCE</scope>
    <source>
        <strain evidence="3">IBT 30069</strain>
    </source>
</reference>
<reference evidence="3" key="2">
    <citation type="journal article" date="2023" name="IMA Fungus">
        <title>Comparative genomic study of the Penicillium genus elucidates a diverse pangenome and 15 lateral gene transfer events.</title>
        <authorList>
            <person name="Petersen C."/>
            <person name="Sorensen T."/>
            <person name="Nielsen M.R."/>
            <person name="Sondergaard T.E."/>
            <person name="Sorensen J.L."/>
            <person name="Fitzpatrick D.A."/>
            <person name="Frisvad J.C."/>
            <person name="Nielsen K.L."/>
        </authorList>
    </citation>
    <scope>NUCLEOTIDE SEQUENCE</scope>
    <source>
        <strain evidence="3">IBT 30069</strain>
    </source>
</reference>
<dbReference type="AlphaFoldDB" id="A0A9W9JT03"/>
<name>A0A9W9JT03_9EURO</name>
<evidence type="ECO:0000256" key="1">
    <source>
        <dbReference type="ARBA" id="ARBA00022801"/>
    </source>
</evidence>
<accession>A0A9W9JT03</accession>
<dbReference type="SUPFAM" id="SSF53474">
    <property type="entry name" value="alpha/beta-Hydrolases"/>
    <property type="match status" value="1"/>
</dbReference>
<dbReference type="OrthoDB" id="2373480at2759"/>
<dbReference type="GO" id="GO:0072330">
    <property type="term" value="P:monocarboxylic acid biosynthetic process"/>
    <property type="evidence" value="ECO:0007669"/>
    <property type="project" value="UniProtKB-ARBA"/>
</dbReference>
<organism evidence="3 4">
    <name type="scientific">Penicillium angulare</name>
    <dbReference type="NCBI Taxonomy" id="116970"/>
    <lineage>
        <taxon>Eukaryota</taxon>
        <taxon>Fungi</taxon>
        <taxon>Dikarya</taxon>
        <taxon>Ascomycota</taxon>
        <taxon>Pezizomycotina</taxon>
        <taxon>Eurotiomycetes</taxon>
        <taxon>Eurotiomycetidae</taxon>
        <taxon>Eurotiales</taxon>
        <taxon>Aspergillaceae</taxon>
        <taxon>Penicillium</taxon>
    </lineage>
</organism>
<dbReference type="PANTHER" id="PTHR34853:SF5">
    <property type="entry name" value="LIP-DOMAIN-CONTAINING PROTEIN-RELATED"/>
    <property type="match status" value="1"/>
</dbReference>